<evidence type="ECO:0000256" key="1">
    <source>
        <dbReference type="ARBA" id="ARBA00005705"/>
    </source>
</evidence>
<dbReference type="InterPro" id="IPR005322">
    <property type="entry name" value="Peptidase_C69"/>
</dbReference>
<sequence>MSPGSSTESYPAFAHIGLRKTPKKPQPGELVNMQLVSCDTFVVLPPLTAHGGVIFGKNSDRPNGEVQELIYQPTQQHAAGDKLQCTFIEVDQVEATQAVILSKPAWMWGAEMGANSSGVVIGNEAVWTRLGGPSDNDEKLLGMDLVRLGLERAETAEQAVNVITKLLERYGQGGPCSDTIPDFTYHNSFLIADPKEAWVLETAGKVWAAERITAGCRNISNSLSIGTNIDRSSADLKEVAQKHGLWDGQGEFNFASVYGENKGSASDRETCGRNLLKTLSADNSFDVSSMFQVLRDEDSGICRKADDAFPTTGSQVSVLSAEGNGRPHCHWFTATPNPRDSVFKPFIFTPAARISHHTVSPTFDDDPAKTVPRFQRQVDRAHNLYKLHAGASESARSLLKDMELNCVAEVNKFLDDFAPGQSLSEVDDLLKDVVETEVKFYK</sequence>
<dbReference type="EMBL" id="JAJSOF020000009">
    <property type="protein sequence ID" value="KAJ4445696.1"/>
    <property type="molecule type" value="Genomic_DNA"/>
</dbReference>
<dbReference type="PANTHER" id="PTHR12994">
    <property type="entry name" value="SECERNIN"/>
    <property type="match status" value="1"/>
</dbReference>
<dbReference type="Pfam" id="PF03577">
    <property type="entry name" value="Peptidase_C69"/>
    <property type="match status" value="1"/>
</dbReference>
<dbReference type="Proteomes" id="UP001148838">
    <property type="component" value="Unassembled WGS sequence"/>
</dbReference>
<comment type="similarity">
    <text evidence="1">Belongs to the peptidase C69 family. Secernin subfamily.</text>
</comment>
<accession>A0ABQ8TIC6</accession>
<organism evidence="2 3">
    <name type="scientific">Periplaneta americana</name>
    <name type="common">American cockroach</name>
    <name type="synonym">Blatta americana</name>
    <dbReference type="NCBI Taxonomy" id="6978"/>
    <lineage>
        <taxon>Eukaryota</taxon>
        <taxon>Metazoa</taxon>
        <taxon>Ecdysozoa</taxon>
        <taxon>Arthropoda</taxon>
        <taxon>Hexapoda</taxon>
        <taxon>Insecta</taxon>
        <taxon>Pterygota</taxon>
        <taxon>Neoptera</taxon>
        <taxon>Polyneoptera</taxon>
        <taxon>Dictyoptera</taxon>
        <taxon>Blattodea</taxon>
        <taxon>Blattoidea</taxon>
        <taxon>Blattidae</taxon>
        <taxon>Blattinae</taxon>
        <taxon>Periplaneta</taxon>
    </lineage>
</organism>
<proteinExistence type="inferred from homology"/>
<evidence type="ECO:0000313" key="2">
    <source>
        <dbReference type="EMBL" id="KAJ4445696.1"/>
    </source>
</evidence>
<evidence type="ECO:0008006" key="4">
    <source>
        <dbReference type="Google" id="ProtNLM"/>
    </source>
</evidence>
<reference evidence="2 3" key="1">
    <citation type="journal article" date="2022" name="Allergy">
        <title>Genome assembly and annotation of Periplaneta americana reveal a comprehensive cockroach allergen profile.</title>
        <authorList>
            <person name="Wang L."/>
            <person name="Xiong Q."/>
            <person name="Saelim N."/>
            <person name="Wang L."/>
            <person name="Nong W."/>
            <person name="Wan A.T."/>
            <person name="Shi M."/>
            <person name="Liu X."/>
            <person name="Cao Q."/>
            <person name="Hui J.H.L."/>
            <person name="Sookrung N."/>
            <person name="Leung T.F."/>
            <person name="Tungtrongchitr A."/>
            <person name="Tsui S.K.W."/>
        </authorList>
    </citation>
    <scope>NUCLEOTIDE SEQUENCE [LARGE SCALE GENOMIC DNA]</scope>
    <source>
        <strain evidence="2">PWHHKU_190912</strain>
    </source>
</reference>
<name>A0ABQ8TIC6_PERAM</name>
<comment type="caution">
    <text evidence="2">The sequence shown here is derived from an EMBL/GenBank/DDBJ whole genome shotgun (WGS) entry which is preliminary data.</text>
</comment>
<gene>
    <name evidence="2" type="ORF">ANN_12381</name>
</gene>
<dbReference type="Gene3D" id="3.60.60.10">
    <property type="entry name" value="Penicillin V Acylase, Chain A"/>
    <property type="match status" value="1"/>
</dbReference>
<keyword evidence="3" id="KW-1185">Reference proteome</keyword>
<protein>
    <recommendedName>
        <fullName evidence="4">Secernin-2</fullName>
    </recommendedName>
</protein>
<evidence type="ECO:0000313" key="3">
    <source>
        <dbReference type="Proteomes" id="UP001148838"/>
    </source>
</evidence>
<dbReference type="PANTHER" id="PTHR12994:SF17">
    <property type="entry name" value="LD30995P"/>
    <property type="match status" value="1"/>
</dbReference>